<accession>A0A6I1GF33</accession>
<evidence type="ECO:0000313" key="3">
    <source>
        <dbReference type="Proteomes" id="UP000441772"/>
    </source>
</evidence>
<gene>
    <name evidence="2" type="ORF">F7D09_1233</name>
</gene>
<feature type="region of interest" description="Disordered" evidence="1">
    <location>
        <begin position="13"/>
        <end position="36"/>
    </location>
</feature>
<reference evidence="2 3" key="1">
    <citation type="submission" date="2019-09" db="EMBL/GenBank/DDBJ databases">
        <title>Characterization of the phylogenetic diversity of two novel species belonging to the genus Bifidobacterium: Bifidobacterium cebidarum sp. nov. and Bifidobacterium leontopitheci sp. nov.</title>
        <authorList>
            <person name="Lugli G.A."/>
            <person name="Duranti S."/>
            <person name="Milani C."/>
            <person name="Turroni F."/>
            <person name="Ventura M."/>
        </authorList>
    </citation>
    <scope>NUCLEOTIDE SEQUENCE [LARGE SCALE GENOMIC DNA]</scope>
    <source>
        <strain evidence="2 3">LMG 31471</strain>
    </source>
</reference>
<dbReference type="AlphaFoldDB" id="A0A6I1GF33"/>
<dbReference type="Proteomes" id="UP000441772">
    <property type="component" value="Unassembled WGS sequence"/>
</dbReference>
<sequence length="36" mass="3643">MSTVCCDVGKRVTLPQSAPPTAPSTEGAKGVSRLTP</sequence>
<name>A0A6I1GF33_9BIFI</name>
<proteinExistence type="predicted"/>
<evidence type="ECO:0000256" key="1">
    <source>
        <dbReference type="SAM" id="MobiDB-lite"/>
    </source>
</evidence>
<evidence type="ECO:0000313" key="2">
    <source>
        <dbReference type="EMBL" id="KAB7790240.1"/>
    </source>
</evidence>
<comment type="caution">
    <text evidence="2">The sequence shown here is derived from an EMBL/GenBank/DDBJ whole genome shotgun (WGS) entry which is preliminary data.</text>
</comment>
<dbReference type="EMBL" id="WBVT01000017">
    <property type="protein sequence ID" value="KAB7790240.1"/>
    <property type="molecule type" value="Genomic_DNA"/>
</dbReference>
<organism evidence="2 3">
    <name type="scientific">Bifidobacterium leontopitheci</name>
    <dbReference type="NCBI Taxonomy" id="2650774"/>
    <lineage>
        <taxon>Bacteria</taxon>
        <taxon>Bacillati</taxon>
        <taxon>Actinomycetota</taxon>
        <taxon>Actinomycetes</taxon>
        <taxon>Bifidobacteriales</taxon>
        <taxon>Bifidobacteriaceae</taxon>
        <taxon>Bifidobacterium</taxon>
    </lineage>
</organism>
<protein>
    <submittedName>
        <fullName evidence="2">Uncharacterized protein</fullName>
    </submittedName>
</protein>
<keyword evidence="3" id="KW-1185">Reference proteome</keyword>